<dbReference type="Gene3D" id="3.30.70.120">
    <property type="match status" value="3"/>
</dbReference>
<dbReference type="InterPro" id="IPR003793">
    <property type="entry name" value="UPF0166"/>
</dbReference>
<gene>
    <name evidence="2" type="ORF">B8W67_11970</name>
</gene>
<protein>
    <submittedName>
        <fullName evidence="2">Uncharacterized protein</fullName>
    </submittedName>
</protein>
<organism evidence="2 3">
    <name type="scientific">Mycolicibacillus koreensis</name>
    <dbReference type="NCBI Taxonomy" id="1069220"/>
    <lineage>
        <taxon>Bacteria</taxon>
        <taxon>Bacillati</taxon>
        <taxon>Actinomycetota</taxon>
        <taxon>Actinomycetes</taxon>
        <taxon>Mycobacteriales</taxon>
        <taxon>Mycobacteriaceae</taxon>
        <taxon>Mycolicibacillus</taxon>
    </lineage>
</organism>
<dbReference type="Pfam" id="PF02641">
    <property type="entry name" value="DUF190"/>
    <property type="match status" value="3"/>
</dbReference>
<sequence>MNNDCLKLTGYFDERQRIENRFVADELMDLYERNRVASSILLRGVGGFGPRRILRTDRSLSLSEDPPVMVTAVDSRAGIEGLLASVRATGIRGLFTLERAQLLAAGEVLAGPEHADASKLTVYLGRKQRVDGTAAHVAICALMHRHGLAGASVFLGVDGTVFGQRQRARFFGRNTAVPTMIVVVGDTAALTATLPEVTRAVPDASLTVERVQVCKRDGALLGAPHALPGSDERGLPLWQKLTVYTSAAARYDGEPIHRALARRLHQRPGARGATVLRGIWGFHGEHRPHGDRLLAVTRRVPVATIIIDTPAGIAESFSVVDELTGVDGLVTSEMVPALVTGGPAGVDVADHRY</sequence>
<comment type="similarity">
    <text evidence="1">Belongs to the UPF0166 family.</text>
</comment>
<dbReference type="Proteomes" id="UP000193577">
    <property type="component" value="Unassembled WGS sequence"/>
</dbReference>
<evidence type="ECO:0000256" key="1">
    <source>
        <dbReference type="ARBA" id="ARBA00010554"/>
    </source>
</evidence>
<name>A0A7I7SED6_9MYCO</name>
<dbReference type="SUPFAM" id="SSF54913">
    <property type="entry name" value="GlnB-like"/>
    <property type="match status" value="3"/>
</dbReference>
<dbReference type="PANTHER" id="PTHR35983">
    <property type="entry name" value="UPF0166 PROTEIN TM_0021"/>
    <property type="match status" value="1"/>
</dbReference>
<dbReference type="EMBL" id="NCXO01000025">
    <property type="protein sequence ID" value="OSC33206.1"/>
    <property type="molecule type" value="Genomic_DNA"/>
</dbReference>
<reference evidence="2 3" key="1">
    <citation type="submission" date="2017-04" db="EMBL/GenBank/DDBJ databases">
        <title>The new phylogeny of genus Mycobacterium.</title>
        <authorList>
            <person name="Tortoli E."/>
            <person name="Trovato A."/>
            <person name="Cirillo D.M."/>
        </authorList>
    </citation>
    <scope>NUCLEOTIDE SEQUENCE [LARGE SCALE GENOMIC DNA]</scope>
    <source>
        <strain evidence="2 3">KCTC 19819</strain>
    </source>
</reference>
<keyword evidence="3" id="KW-1185">Reference proteome</keyword>
<dbReference type="AlphaFoldDB" id="A0A7I7SED6"/>
<dbReference type="RefSeq" id="WP_085304150.1">
    <property type="nucleotide sequence ID" value="NZ_AP022594.1"/>
</dbReference>
<proteinExistence type="inferred from homology"/>
<dbReference type="PANTHER" id="PTHR35983:SF1">
    <property type="entry name" value="UPF0166 PROTEIN TM_0021"/>
    <property type="match status" value="1"/>
</dbReference>
<comment type="caution">
    <text evidence="2">The sequence shown here is derived from an EMBL/GenBank/DDBJ whole genome shotgun (WGS) entry which is preliminary data.</text>
</comment>
<accession>A0A7I7SED6</accession>
<evidence type="ECO:0000313" key="3">
    <source>
        <dbReference type="Proteomes" id="UP000193577"/>
    </source>
</evidence>
<dbReference type="InterPro" id="IPR011322">
    <property type="entry name" value="N-reg_PII-like_a/b"/>
</dbReference>
<evidence type="ECO:0000313" key="2">
    <source>
        <dbReference type="EMBL" id="OSC33206.1"/>
    </source>
</evidence>
<dbReference type="InterPro" id="IPR015867">
    <property type="entry name" value="N-reg_PII/ATP_PRibTrfase_C"/>
</dbReference>
<dbReference type="OrthoDB" id="9795599at2"/>